<feature type="transmembrane region" description="Helical" evidence="1">
    <location>
        <begin position="120"/>
        <end position="140"/>
    </location>
</feature>
<gene>
    <name evidence="2" type="ORF">VNO77_21198</name>
</gene>
<feature type="transmembrane region" description="Helical" evidence="1">
    <location>
        <begin position="93"/>
        <end position="114"/>
    </location>
</feature>
<keyword evidence="3" id="KW-1185">Reference proteome</keyword>
<protein>
    <submittedName>
        <fullName evidence="2">Uncharacterized protein</fullName>
    </submittedName>
</protein>
<comment type="caution">
    <text evidence="2">The sequence shown here is derived from an EMBL/GenBank/DDBJ whole genome shotgun (WGS) entry which is preliminary data.</text>
</comment>
<dbReference type="Proteomes" id="UP001367508">
    <property type="component" value="Unassembled WGS sequence"/>
</dbReference>
<feature type="transmembrane region" description="Helical" evidence="1">
    <location>
        <begin position="24"/>
        <end position="47"/>
    </location>
</feature>
<dbReference type="PANTHER" id="PTHR46610">
    <property type="entry name" value="OS05G0181300 PROTEIN"/>
    <property type="match status" value="1"/>
</dbReference>
<dbReference type="InterPro" id="IPR045501">
    <property type="entry name" value="DUF6490"/>
</dbReference>
<proteinExistence type="predicted"/>
<feature type="transmembrane region" description="Helical" evidence="1">
    <location>
        <begin position="53"/>
        <end position="73"/>
    </location>
</feature>
<keyword evidence="1" id="KW-0812">Transmembrane</keyword>
<keyword evidence="1" id="KW-1133">Transmembrane helix</keyword>
<evidence type="ECO:0000313" key="3">
    <source>
        <dbReference type="Proteomes" id="UP001367508"/>
    </source>
</evidence>
<keyword evidence="1" id="KW-0472">Membrane</keyword>
<accession>A0AAN9LVQ1</accession>
<sequence length="172" mass="19638">MNTQNGSISFPLPLENSNMNTQKVYSVLPFFGVINMTIASGTTIYRAYKNDDFQMIAFVIFVYFGTFFLDHWFHLYHMLPPSDQSSEKLKLKIGIWVLLSTIMFGFACEFSTFASFFESLTFFGVVISGNTLLFYVYFIWEGDKSGRSFSIKSGGKSRDDEFRALTEGVNNV</sequence>
<dbReference type="EMBL" id="JAYMYQ010000004">
    <property type="protein sequence ID" value="KAK7340493.1"/>
    <property type="molecule type" value="Genomic_DNA"/>
</dbReference>
<reference evidence="2 3" key="1">
    <citation type="submission" date="2024-01" db="EMBL/GenBank/DDBJ databases">
        <title>The genomes of 5 underutilized Papilionoideae crops provide insights into root nodulation and disease resistanc.</title>
        <authorList>
            <person name="Jiang F."/>
        </authorList>
    </citation>
    <scope>NUCLEOTIDE SEQUENCE [LARGE SCALE GENOMIC DNA]</scope>
    <source>
        <strain evidence="2">LVBAO_FW01</strain>
        <tissue evidence="2">Leaves</tissue>
    </source>
</reference>
<name>A0AAN9LVQ1_CANGL</name>
<evidence type="ECO:0000256" key="1">
    <source>
        <dbReference type="SAM" id="Phobius"/>
    </source>
</evidence>
<evidence type="ECO:0000313" key="2">
    <source>
        <dbReference type="EMBL" id="KAK7340493.1"/>
    </source>
</evidence>
<dbReference type="AlphaFoldDB" id="A0AAN9LVQ1"/>
<organism evidence="2 3">
    <name type="scientific">Canavalia gladiata</name>
    <name type="common">Sword bean</name>
    <name type="synonym">Dolichos gladiatus</name>
    <dbReference type="NCBI Taxonomy" id="3824"/>
    <lineage>
        <taxon>Eukaryota</taxon>
        <taxon>Viridiplantae</taxon>
        <taxon>Streptophyta</taxon>
        <taxon>Embryophyta</taxon>
        <taxon>Tracheophyta</taxon>
        <taxon>Spermatophyta</taxon>
        <taxon>Magnoliopsida</taxon>
        <taxon>eudicotyledons</taxon>
        <taxon>Gunneridae</taxon>
        <taxon>Pentapetalae</taxon>
        <taxon>rosids</taxon>
        <taxon>fabids</taxon>
        <taxon>Fabales</taxon>
        <taxon>Fabaceae</taxon>
        <taxon>Papilionoideae</taxon>
        <taxon>50 kb inversion clade</taxon>
        <taxon>NPAAA clade</taxon>
        <taxon>indigoferoid/millettioid clade</taxon>
        <taxon>Phaseoleae</taxon>
        <taxon>Canavalia</taxon>
    </lineage>
</organism>
<dbReference type="PANTHER" id="PTHR46610:SF20">
    <property type="entry name" value="OS05G0181300 PROTEIN"/>
    <property type="match status" value="1"/>
</dbReference>